<dbReference type="Pfam" id="PF00534">
    <property type="entry name" value="Glycos_transf_1"/>
    <property type="match status" value="1"/>
</dbReference>
<sequence>MNYCLVLLTKKYPFDSGEEFIENEIPILAKTFRHVVLIATSVSDRGEQTRPVPDNVEIHALRASGIRRSLLPSLAGSFLLPLPAVVSGLDRKEAKESFRRKLFCLYFLAKAGQVYKRCRKILFDKHLDSYDGVTFYSYWLYDTALAAANLKREFGLKNSRAVSRAHRYDLYAEQNPSGFLPMREYLLQNLDKVYPCSVDGENYLVERHPQFSKKIRTAYLGTRDHGVSPEKESDVFHLVSCCHISPVKRVDLLARSLATLKESGLKLKWTHFGGGEGLEGLQNYAKENLSFMECRFEGETGNASLMEYYKKTPIDCFVNTSSSEGLPVSIMEAISFGIPVIATDVGGTVEIVRPDQNGWLLPADFSPEQLAGKIELLCRMPPEARKKMRNASRGLWTENFCSEQNYSNFAAEISAKNP</sequence>
<dbReference type="EMBL" id="CP060286">
    <property type="protein sequence ID" value="QNK41482.1"/>
    <property type="molecule type" value="Genomic_DNA"/>
</dbReference>
<accession>A0A6N8HUY0</accession>
<dbReference type="EC" id="2.4.1.-" evidence="4"/>
<reference evidence="4 6" key="1">
    <citation type="submission" date="2019-09" db="EMBL/GenBank/DDBJ databases">
        <title>Genome sequence of Clostridium sp. EA1.</title>
        <authorList>
            <person name="Poehlein A."/>
            <person name="Bengelsdorf F.R."/>
            <person name="Daniel R."/>
        </authorList>
    </citation>
    <scope>NUCLEOTIDE SEQUENCE [LARGE SCALE GENOMIC DNA]</scope>
    <source>
        <strain evidence="4 6">EA1</strain>
    </source>
</reference>
<proteinExistence type="predicted"/>
<feature type="domain" description="Glycosyl transferase family 1" evidence="3">
    <location>
        <begin position="237"/>
        <end position="393"/>
    </location>
</feature>
<dbReference type="KEGG" id="cfem:HCR03_04215"/>
<dbReference type="InterPro" id="IPR001296">
    <property type="entry name" value="Glyco_trans_1"/>
</dbReference>
<evidence type="ECO:0000313" key="7">
    <source>
        <dbReference type="Proteomes" id="UP000515909"/>
    </source>
</evidence>
<dbReference type="OrthoDB" id="9806653at2"/>
<evidence type="ECO:0000313" key="4">
    <source>
        <dbReference type="EMBL" id="MVB09448.1"/>
    </source>
</evidence>
<evidence type="ECO:0000256" key="1">
    <source>
        <dbReference type="ARBA" id="ARBA00022676"/>
    </source>
</evidence>
<dbReference type="PANTHER" id="PTHR12526">
    <property type="entry name" value="GLYCOSYLTRANSFERASE"/>
    <property type="match status" value="1"/>
</dbReference>
<protein>
    <submittedName>
        <fullName evidence="4 5">Glycosyltransferase</fullName>
        <ecNumber evidence="4">2.4.1.-</ecNumber>
    </submittedName>
</protein>
<dbReference type="GO" id="GO:0016757">
    <property type="term" value="F:glycosyltransferase activity"/>
    <property type="evidence" value="ECO:0007669"/>
    <property type="project" value="UniProtKB-KW"/>
</dbReference>
<reference evidence="5 7" key="2">
    <citation type="submission" date="2020-08" db="EMBL/GenBank/DDBJ databases">
        <title>The isolate Caproiciproducens sp. 7D4C2 produces n-caproate at mildly acidic conditions from hexoses: genome and rBOX comparison with related strains and chain-elongating bacteria.</title>
        <authorList>
            <person name="Esquivel-Elizondo S."/>
            <person name="Bagci C."/>
            <person name="Temovska M."/>
            <person name="Jeon B.S."/>
            <person name="Bessarab I."/>
            <person name="Williams R.B.H."/>
            <person name="Huson D.H."/>
            <person name="Angenent L.T."/>
        </authorList>
    </citation>
    <scope>NUCLEOTIDE SEQUENCE [LARGE SCALE GENOMIC DNA]</scope>
    <source>
        <strain evidence="5 7">7D4C2</strain>
    </source>
</reference>
<dbReference type="PANTHER" id="PTHR12526:SF629">
    <property type="entry name" value="TEICHURONIC ACID BIOSYNTHESIS GLYCOSYLTRANSFERASE TUAH-RELATED"/>
    <property type="match status" value="1"/>
</dbReference>
<dbReference type="SUPFAM" id="SSF53756">
    <property type="entry name" value="UDP-Glycosyltransferase/glycogen phosphorylase"/>
    <property type="match status" value="1"/>
</dbReference>
<dbReference type="Proteomes" id="UP000515909">
    <property type="component" value="Chromosome"/>
</dbReference>
<keyword evidence="6" id="KW-1185">Reference proteome</keyword>
<evidence type="ECO:0000256" key="2">
    <source>
        <dbReference type="ARBA" id="ARBA00022679"/>
    </source>
</evidence>
<dbReference type="RefSeq" id="WP_066643409.1">
    <property type="nucleotide sequence ID" value="NZ_CP060286.1"/>
</dbReference>
<evidence type="ECO:0000259" key="3">
    <source>
        <dbReference type="Pfam" id="PF00534"/>
    </source>
</evidence>
<evidence type="ECO:0000313" key="5">
    <source>
        <dbReference type="EMBL" id="QNK41482.1"/>
    </source>
</evidence>
<dbReference type="EMBL" id="VWXL01000003">
    <property type="protein sequence ID" value="MVB09448.1"/>
    <property type="molecule type" value="Genomic_DNA"/>
</dbReference>
<dbReference type="Gene3D" id="3.40.50.2000">
    <property type="entry name" value="Glycogen Phosphorylase B"/>
    <property type="match status" value="2"/>
</dbReference>
<evidence type="ECO:0000313" key="6">
    <source>
        <dbReference type="Proteomes" id="UP000469440"/>
    </source>
</evidence>
<dbReference type="Proteomes" id="UP000469440">
    <property type="component" value="Unassembled WGS sequence"/>
</dbReference>
<keyword evidence="1 4" id="KW-0328">Glycosyltransferase</keyword>
<name>A0A6N8HUY0_9FIRM</name>
<keyword evidence="2 4" id="KW-0808">Transferase</keyword>
<dbReference type="AlphaFoldDB" id="A0A6N8HUY0"/>
<gene>
    <name evidence="4" type="primary">gtf1_2</name>
    <name evidence="4" type="ORF">CAFE_01040</name>
    <name evidence="5" type="ORF">HCR03_04215</name>
</gene>
<accession>A0A7G8TCZ1</accession>
<organism evidence="4 6">
    <name type="scientific">Caproicibacter fermentans</name>
    <dbReference type="NCBI Taxonomy" id="2576756"/>
    <lineage>
        <taxon>Bacteria</taxon>
        <taxon>Bacillati</taxon>
        <taxon>Bacillota</taxon>
        <taxon>Clostridia</taxon>
        <taxon>Eubacteriales</taxon>
        <taxon>Acutalibacteraceae</taxon>
        <taxon>Caproicibacter</taxon>
    </lineage>
</organism>